<feature type="transmembrane region" description="Helical" evidence="7">
    <location>
        <begin position="155"/>
        <end position="182"/>
    </location>
</feature>
<evidence type="ECO:0000256" key="5">
    <source>
        <dbReference type="ARBA" id="ARBA00022989"/>
    </source>
</evidence>
<evidence type="ECO:0000256" key="6">
    <source>
        <dbReference type="ARBA" id="ARBA00023136"/>
    </source>
</evidence>
<dbReference type="Gene3D" id="1.20.1250.20">
    <property type="entry name" value="MFS general substrate transporter like domains"/>
    <property type="match status" value="1"/>
</dbReference>
<evidence type="ECO:0000256" key="1">
    <source>
        <dbReference type="ARBA" id="ARBA00004429"/>
    </source>
</evidence>
<feature type="transmembrane region" description="Helical" evidence="7">
    <location>
        <begin position="120"/>
        <end position="143"/>
    </location>
</feature>
<comment type="caution">
    <text evidence="8">The sequence shown here is derived from an EMBL/GenBank/DDBJ whole genome shotgun (WGS) entry which is preliminary data.</text>
</comment>
<feature type="transmembrane region" description="Helical" evidence="7">
    <location>
        <begin position="335"/>
        <end position="358"/>
    </location>
</feature>
<feature type="transmembrane region" description="Helical" evidence="7">
    <location>
        <begin position="236"/>
        <end position="254"/>
    </location>
</feature>
<dbReference type="InterPro" id="IPR036259">
    <property type="entry name" value="MFS_trans_sf"/>
</dbReference>
<dbReference type="Pfam" id="PF05977">
    <property type="entry name" value="MFS_3"/>
    <property type="match status" value="1"/>
</dbReference>
<dbReference type="RefSeq" id="WP_258799068.1">
    <property type="nucleotide sequence ID" value="NZ_JANTHX010000007.1"/>
</dbReference>
<keyword evidence="5 7" id="KW-1133">Transmembrane helix</keyword>
<keyword evidence="6 7" id="KW-0472">Membrane</keyword>
<organism evidence="8 9">
    <name type="scientific">Protaetiibacter mangrovi</name>
    <dbReference type="NCBI Taxonomy" id="2970926"/>
    <lineage>
        <taxon>Bacteria</taxon>
        <taxon>Bacillati</taxon>
        <taxon>Actinomycetota</taxon>
        <taxon>Actinomycetes</taxon>
        <taxon>Micrococcales</taxon>
        <taxon>Microbacteriaceae</taxon>
        <taxon>Protaetiibacter</taxon>
    </lineage>
</organism>
<evidence type="ECO:0000313" key="8">
    <source>
        <dbReference type="EMBL" id="MCS0499978.1"/>
    </source>
</evidence>
<dbReference type="EMBL" id="JANTHX010000007">
    <property type="protein sequence ID" value="MCS0499978.1"/>
    <property type="molecule type" value="Genomic_DNA"/>
</dbReference>
<dbReference type="Proteomes" id="UP001205337">
    <property type="component" value="Unassembled WGS sequence"/>
</dbReference>
<feature type="transmembrane region" description="Helical" evidence="7">
    <location>
        <begin position="61"/>
        <end position="81"/>
    </location>
</feature>
<gene>
    <name evidence="8" type="ORF">NUH29_10510</name>
</gene>
<reference evidence="8 9" key="1">
    <citation type="submission" date="2022-08" db="EMBL/GenBank/DDBJ databases">
        <authorList>
            <person name="Li F."/>
        </authorList>
    </citation>
    <scope>NUCLEOTIDE SEQUENCE [LARGE SCALE GENOMIC DNA]</scope>
    <source>
        <strain evidence="8 9">10F1B-8-1</strain>
    </source>
</reference>
<feature type="transmembrane region" description="Helical" evidence="7">
    <location>
        <begin position="93"/>
        <end position="114"/>
    </location>
</feature>
<proteinExistence type="predicted"/>
<feature type="transmembrane region" description="Helical" evidence="7">
    <location>
        <begin position="299"/>
        <end position="323"/>
    </location>
</feature>
<dbReference type="PANTHER" id="PTHR23513">
    <property type="entry name" value="INTEGRAL MEMBRANE EFFLUX PROTEIN-RELATED"/>
    <property type="match status" value="1"/>
</dbReference>
<dbReference type="CDD" id="cd06173">
    <property type="entry name" value="MFS_MefA_like"/>
    <property type="match status" value="1"/>
</dbReference>
<feature type="transmembrane region" description="Helical" evidence="7">
    <location>
        <begin position="188"/>
        <end position="208"/>
    </location>
</feature>
<keyword evidence="9" id="KW-1185">Reference proteome</keyword>
<comment type="subcellular location">
    <subcellularLocation>
        <location evidence="1">Cell inner membrane</location>
        <topology evidence="1">Multi-pass membrane protein</topology>
    </subcellularLocation>
</comment>
<name>A0ABT1ZGY5_9MICO</name>
<dbReference type="SUPFAM" id="SSF103473">
    <property type="entry name" value="MFS general substrate transporter"/>
    <property type="match status" value="1"/>
</dbReference>
<evidence type="ECO:0000256" key="2">
    <source>
        <dbReference type="ARBA" id="ARBA00022448"/>
    </source>
</evidence>
<feature type="transmembrane region" description="Helical" evidence="7">
    <location>
        <begin position="31"/>
        <end position="55"/>
    </location>
</feature>
<keyword evidence="3" id="KW-1003">Cell membrane</keyword>
<evidence type="ECO:0000256" key="4">
    <source>
        <dbReference type="ARBA" id="ARBA00022692"/>
    </source>
</evidence>
<evidence type="ECO:0000313" key="9">
    <source>
        <dbReference type="Proteomes" id="UP001205337"/>
    </source>
</evidence>
<feature type="transmembrane region" description="Helical" evidence="7">
    <location>
        <begin position="260"/>
        <end position="287"/>
    </location>
</feature>
<accession>A0ABT1ZGY5</accession>
<dbReference type="InterPro" id="IPR010290">
    <property type="entry name" value="TM_effector"/>
</dbReference>
<feature type="transmembrane region" description="Helical" evidence="7">
    <location>
        <begin position="402"/>
        <end position="421"/>
    </location>
</feature>
<sequence length="438" mass="44623">MTTPDSADAAPARRWLLDPAPLVESPAYRRFWVSGVAAGVGTQLTAVAIGIQIYAISGSTAAVALVGGFALVPMIVVGLAGGTLVDAFDRRRVLIAASSVAFVAPVGIAALAWAEVDALWPYYAFTTLSSTAGSLVGAARFAIHPRLVPYRLLPAVAALSGLSAGLQTAVGPALAGLLVAAFGFAWTYTIDIGLFLIGFWGILSLPAIPPENPSRPGLGALAEGWRFLRDARNIRTAIALQIATLAFGRSYAILPAVGALVVGGGALSVGLLAAAGAVGVIASGLLSGPLGHVRHHGRAIALATGAQAGFVALLGVLLWFFGARTGRPTDAAPDLVALLALCLVIALAGAADNVAGIFRTTMMQQATPDSMRGRLQGLFTLVLTAGPRVGDVYAGFLAAAAALWVPALLGGALIAGTTAALTRTRPGFRRYDAWEPVP</sequence>
<evidence type="ECO:0000256" key="7">
    <source>
        <dbReference type="SAM" id="Phobius"/>
    </source>
</evidence>
<evidence type="ECO:0000256" key="3">
    <source>
        <dbReference type="ARBA" id="ARBA00022475"/>
    </source>
</evidence>
<keyword evidence="2" id="KW-0813">Transport</keyword>
<keyword evidence="4 7" id="KW-0812">Transmembrane</keyword>
<dbReference type="PANTHER" id="PTHR23513:SF9">
    <property type="entry name" value="ENTEROBACTIN EXPORTER ENTS"/>
    <property type="match status" value="1"/>
</dbReference>
<protein>
    <submittedName>
        <fullName evidence="8">MFS transporter</fullName>
    </submittedName>
</protein>